<dbReference type="EMBL" id="AUZZ01004789">
    <property type="protein sequence ID" value="EQD51977.1"/>
    <property type="molecule type" value="Genomic_DNA"/>
</dbReference>
<feature type="non-terminal residue" evidence="2">
    <location>
        <position position="257"/>
    </location>
</feature>
<dbReference type="GO" id="GO:0004803">
    <property type="term" value="F:transposase activity"/>
    <property type="evidence" value="ECO:0007669"/>
    <property type="project" value="InterPro"/>
</dbReference>
<reference evidence="2" key="1">
    <citation type="submission" date="2013-08" db="EMBL/GenBank/DDBJ databases">
        <authorList>
            <person name="Mendez C."/>
            <person name="Richter M."/>
            <person name="Ferrer M."/>
            <person name="Sanchez J."/>
        </authorList>
    </citation>
    <scope>NUCLEOTIDE SEQUENCE</scope>
</reference>
<dbReference type="InterPro" id="IPR002513">
    <property type="entry name" value="Tn3_Tnp_DDE_dom"/>
</dbReference>
<feature type="non-terminal residue" evidence="2">
    <location>
        <position position="1"/>
    </location>
</feature>
<proteinExistence type="predicted"/>
<protein>
    <submittedName>
        <fullName evidence="2">Transposase Tn3 family protein</fullName>
    </submittedName>
</protein>
<sequence>KLKTDAKPLIDGLKRAMLDGLTTLNAGMPKNEKVRVLQRGPHRLSVTPLDAQDEPTNIAALKEEILRRWASTSLLDMLKEAELRIGFTQAFQTTASRETLERAELQRRLLLCLHGLGTNAGLKRMVTSDMNVTYKELLYVRRRFIQKSSLRNAIGQVVNATFAARQVELWGEGTTACASDSKKFGAWDQNLMTEWHIRYGGRGVMIYWHVEKKSVCIHSQLKRCSSSEVAAMMEGVLRHCTDMTVEKNYVDTHGQSE</sequence>
<evidence type="ECO:0000313" key="2">
    <source>
        <dbReference type="EMBL" id="EQD51977.1"/>
    </source>
</evidence>
<name>T1A4T5_9ZZZZ</name>
<evidence type="ECO:0000259" key="1">
    <source>
        <dbReference type="Pfam" id="PF01526"/>
    </source>
</evidence>
<reference evidence="2" key="2">
    <citation type="journal article" date="2014" name="ISME J.">
        <title>Microbial stratification in low pH oxic and suboxic macroscopic growths along an acid mine drainage.</title>
        <authorList>
            <person name="Mendez-Garcia C."/>
            <person name="Mesa V."/>
            <person name="Sprenger R.R."/>
            <person name="Richter M."/>
            <person name="Diez M.S."/>
            <person name="Solano J."/>
            <person name="Bargiela R."/>
            <person name="Golyshina O.V."/>
            <person name="Manteca A."/>
            <person name="Ramos J.L."/>
            <person name="Gallego J.R."/>
            <person name="Llorente I."/>
            <person name="Martins Dos Santos V.A."/>
            <person name="Jensen O.N."/>
            <person name="Pelaez A.I."/>
            <person name="Sanchez J."/>
            <person name="Ferrer M."/>
        </authorList>
    </citation>
    <scope>NUCLEOTIDE SEQUENCE</scope>
</reference>
<accession>T1A4T5</accession>
<dbReference type="GO" id="GO:0006313">
    <property type="term" value="P:DNA transposition"/>
    <property type="evidence" value="ECO:0007669"/>
    <property type="project" value="InterPro"/>
</dbReference>
<gene>
    <name evidence="2" type="ORF">B2A_06737</name>
</gene>
<organism evidence="2">
    <name type="scientific">mine drainage metagenome</name>
    <dbReference type="NCBI Taxonomy" id="410659"/>
    <lineage>
        <taxon>unclassified sequences</taxon>
        <taxon>metagenomes</taxon>
        <taxon>ecological metagenomes</taxon>
    </lineage>
</organism>
<dbReference type="AlphaFoldDB" id="T1A4T5"/>
<comment type="caution">
    <text evidence="2">The sequence shown here is derived from an EMBL/GenBank/DDBJ whole genome shotgun (WGS) entry which is preliminary data.</text>
</comment>
<dbReference type="Pfam" id="PF01526">
    <property type="entry name" value="DDE_Tnp_Tn3"/>
    <property type="match status" value="1"/>
</dbReference>
<feature type="domain" description="Tn3 transposase DDE" evidence="1">
    <location>
        <begin position="76"/>
        <end position="257"/>
    </location>
</feature>